<evidence type="ECO:0000256" key="6">
    <source>
        <dbReference type="ARBA" id="ARBA00022670"/>
    </source>
</evidence>
<reference evidence="16 17" key="1">
    <citation type="submission" date="2015-06" db="EMBL/GenBank/DDBJ databases">
        <title>Genome sequence of Pseudoalteromonas aliena.</title>
        <authorList>
            <person name="Xie B.-B."/>
            <person name="Rong J.-C."/>
            <person name="Qin Q.-L."/>
            <person name="Zhang Y.-Z."/>
        </authorList>
    </citation>
    <scope>NUCLEOTIDE SEQUENCE [LARGE SCALE GENOMIC DNA]</scope>
    <source>
        <strain evidence="16 17">SW19</strain>
    </source>
</reference>
<evidence type="ECO:0000259" key="14">
    <source>
        <dbReference type="Pfam" id="PF04151"/>
    </source>
</evidence>
<dbReference type="Gene3D" id="1.10.390.20">
    <property type="match status" value="1"/>
</dbReference>
<feature type="domain" description="Peptidase M9 collagenase N-terminal" evidence="15">
    <location>
        <begin position="91"/>
        <end position="256"/>
    </location>
</feature>
<gene>
    <name evidence="16" type="ORF">PALI_a3499</name>
</gene>
<protein>
    <recommendedName>
        <fullName evidence="4">microbial collagenase</fullName>
        <ecNumber evidence="4">3.4.24.3</ecNumber>
    </recommendedName>
</protein>
<accession>A0ABR9DU20</accession>
<keyword evidence="5" id="KW-0964">Secreted</keyword>
<keyword evidence="7" id="KW-0479">Metal-binding</keyword>
<dbReference type="EMBL" id="AQGU01000017">
    <property type="protein sequence ID" value="MBE0357860.1"/>
    <property type="molecule type" value="Genomic_DNA"/>
</dbReference>
<keyword evidence="6" id="KW-0645">Protease</keyword>
<evidence type="ECO:0000256" key="13">
    <source>
        <dbReference type="SAM" id="SignalP"/>
    </source>
</evidence>
<evidence type="ECO:0000256" key="11">
    <source>
        <dbReference type="ARBA" id="ARBA00023049"/>
    </source>
</evidence>
<comment type="caution">
    <text evidence="16">The sequence shown here is derived from an EMBL/GenBank/DDBJ whole genome shotgun (WGS) entry which is preliminary data.</text>
</comment>
<evidence type="ECO:0000256" key="3">
    <source>
        <dbReference type="ARBA" id="ARBA00004613"/>
    </source>
</evidence>
<dbReference type="Gene3D" id="2.60.120.380">
    <property type="match status" value="2"/>
</dbReference>
<feature type="domain" description="Peptidase C-terminal archaeal/bacterial" evidence="14">
    <location>
        <begin position="803"/>
        <end position="869"/>
    </location>
</feature>
<evidence type="ECO:0000313" key="16">
    <source>
        <dbReference type="EMBL" id="MBE0357860.1"/>
    </source>
</evidence>
<evidence type="ECO:0000259" key="15">
    <source>
        <dbReference type="Pfam" id="PF08453"/>
    </source>
</evidence>
<dbReference type="Pfam" id="PF04151">
    <property type="entry name" value="PPC"/>
    <property type="match status" value="1"/>
</dbReference>
<dbReference type="InterPro" id="IPR013661">
    <property type="entry name" value="Peptidase_M9_N_dom"/>
</dbReference>
<feature type="signal peptide" evidence="13">
    <location>
        <begin position="1"/>
        <end position="21"/>
    </location>
</feature>
<feature type="chain" id="PRO_5047210085" description="microbial collagenase" evidence="13">
    <location>
        <begin position="22"/>
        <end position="886"/>
    </location>
</feature>
<evidence type="ECO:0000256" key="8">
    <source>
        <dbReference type="ARBA" id="ARBA00022729"/>
    </source>
</evidence>
<proteinExistence type="predicted"/>
<keyword evidence="9" id="KW-0378">Hydrolase</keyword>
<comment type="subcellular location">
    <subcellularLocation>
        <location evidence="3">Secreted</location>
    </subcellularLocation>
</comment>
<dbReference type="Gene3D" id="3.40.30.160">
    <property type="entry name" value="Collagenase ColT, N-terminal domain"/>
    <property type="match status" value="1"/>
</dbReference>
<dbReference type="Pfam" id="PF01752">
    <property type="entry name" value="Peptidase_M9"/>
    <property type="match status" value="1"/>
</dbReference>
<dbReference type="EC" id="3.4.24.3" evidence="4"/>
<dbReference type="PRINTS" id="PR00931">
    <property type="entry name" value="MICOLLPTASE"/>
</dbReference>
<keyword evidence="12" id="KW-0865">Zymogen</keyword>
<dbReference type="Proteomes" id="UP000648482">
    <property type="component" value="Unassembled WGS sequence"/>
</dbReference>
<evidence type="ECO:0000256" key="9">
    <source>
        <dbReference type="ARBA" id="ARBA00022801"/>
    </source>
</evidence>
<evidence type="ECO:0000256" key="5">
    <source>
        <dbReference type="ARBA" id="ARBA00022525"/>
    </source>
</evidence>
<keyword evidence="8 13" id="KW-0732">Signal</keyword>
<keyword evidence="10" id="KW-0862">Zinc</keyword>
<dbReference type="InterPro" id="IPR002169">
    <property type="entry name" value="Peptidase_M9A/M9B"/>
</dbReference>
<dbReference type="Pfam" id="PF08453">
    <property type="entry name" value="Peptidase_M9_N"/>
    <property type="match status" value="1"/>
</dbReference>
<comment type="catalytic activity">
    <reaction evidence="1">
        <text>Digestion of native collagen in the triple helical region at Xaa-|-Gly bonds. With synthetic peptides, a preference is shown for Gly at P3 and P1', Pro and Ala at P2 and P2', and hydroxyproline, Ala or Arg at P3'.</text>
        <dbReference type="EC" id="3.4.24.3"/>
    </reaction>
</comment>
<evidence type="ECO:0000313" key="17">
    <source>
        <dbReference type="Proteomes" id="UP000648482"/>
    </source>
</evidence>
<name>A0ABR9DU20_9GAMM</name>
<evidence type="ECO:0000256" key="4">
    <source>
        <dbReference type="ARBA" id="ARBA00012653"/>
    </source>
</evidence>
<evidence type="ECO:0000256" key="2">
    <source>
        <dbReference type="ARBA" id="ARBA00001947"/>
    </source>
</evidence>
<keyword evidence="17" id="KW-1185">Reference proteome</keyword>
<dbReference type="RefSeq" id="WP_193154464.1">
    <property type="nucleotide sequence ID" value="NZ_AQGU01000017.1"/>
</dbReference>
<comment type="cofactor">
    <cofactor evidence="2">
        <name>Zn(2+)</name>
        <dbReference type="ChEBI" id="CHEBI:29105"/>
    </cofactor>
</comment>
<evidence type="ECO:0000256" key="1">
    <source>
        <dbReference type="ARBA" id="ARBA00000424"/>
    </source>
</evidence>
<sequence>MNIKKSVSLIVLALTTSSVYANTDRDVSYSPKNLNQQDVQHIRTTNNYVPQALTKSVKSDNRELALSLVQPSLSKTTASKSLMAAVDNNECSSSVFTSLTGTAFLQALRDNGKKCIDTLFNDRPETLELGAYSDANLTTVINEIKFQISTYDGTDPDGYLSAMFYWLRAYAYYDNRRFVSPASQQLMEEAVNALYINSHFFDKTVEHALVVRSAMGIFKNAQIAGRFMHILKGVLSRYDESYEDTSNWGAAASPLFWDTLKACASDATCRAQEHNVALINLITGFINNNLNWLKKPDNDYHLFNLGYQLVELHRGENDAHFPAMESTLKARINNILDTSGPLKTDNARTLYMAVFESIGYNRVCTTYNMCDKKADLITSVLNDRMVCPSGTLSIWAQDMTQAQLAWTCNSLEAHESHFHTTLQTNEIPVTPDDNDKLQMVIFNDKKEWVTYGGALFNANTNNGGTYLEGDPSNGVPEATFYAYEHVSERPIFDVWNLRHEYIHYLEGRFISKGSFRDSDSAGRTVWFGEGIAEYISLRDCNEGAIAEARKGDYDLSTIFKNEYGVGQTRIYDWGYLSNRYMFERENANFFSMLNLFKQGNFQDYRTQLVDSWVNNKSFDNDFSNWLTTVESTGCTVDNTRPPSPVEPINIDDIQGNEQPGINACALGRPPEEHEIPAGKAVCLADTNNNRNLQLAFNAKQGLVNVTLEITLRHGSGNADLVHRWDKRPRSNEYDNVSNGPTNNETILVENVKPGWNYINVGANSEFSGTTLLARYIQNDVTVDDNVLENGVAKLVSGVTRGETIYTMTVPAGASNLSFKTSGGSGDVDMHVKFASEPTKSNYDCRPWKVGSTEACNITNAQAGTYFIMLLGHNNFTDVNLIGSYTP</sequence>
<evidence type="ECO:0000256" key="10">
    <source>
        <dbReference type="ARBA" id="ARBA00022833"/>
    </source>
</evidence>
<evidence type="ECO:0000256" key="7">
    <source>
        <dbReference type="ARBA" id="ARBA00022723"/>
    </source>
</evidence>
<evidence type="ECO:0000256" key="12">
    <source>
        <dbReference type="ARBA" id="ARBA00023145"/>
    </source>
</evidence>
<organism evidence="16 17">
    <name type="scientific">Pseudoalteromonas aliena SW19</name>
    <dbReference type="NCBI Taxonomy" id="1314866"/>
    <lineage>
        <taxon>Bacteria</taxon>
        <taxon>Pseudomonadati</taxon>
        <taxon>Pseudomonadota</taxon>
        <taxon>Gammaproteobacteria</taxon>
        <taxon>Alteromonadales</taxon>
        <taxon>Pseudoalteromonadaceae</taxon>
        <taxon>Pseudoalteromonas</taxon>
    </lineage>
</organism>
<dbReference type="InterPro" id="IPR007280">
    <property type="entry name" value="Peptidase_C_arc/bac"/>
</dbReference>
<keyword evidence="11" id="KW-0482">Metalloprotease</keyword>